<feature type="domain" description="DUF7824" evidence="1">
    <location>
        <begin position="495"/>
        <end position="598"/>
    </location>
</feature>
<sequence length="894" mass="95433">MTTTDTLMAAVREGKVSAVIELVTDMTTEERRAAVPELKALRIELRKELWSNRARQIRPALHAAGAACHSGAAAAAAWISGSEMAWAPAAPPVLLNLLAYRDRQWQADVAARLADRPESAGVPFALMSGLVRLSGCAVPTTDSYVRGWLNSSTTTWQLSGPLLAERLGRDAHLVPLVNALFELDDIGWRLEWTYGQDDAQGWIPALAQLTEQGLLDRRTMIDGCVARLLRGGSTVDQRAFLALFKALSPTREEERERTGDWMALATDAAVAIAFHAQSVLTALALDGELTARQLAEMSRGVLFRPEKKLVRAQLVLLGKVLRASPSEASALLPAVAEGFGHPDTDLQERAVKLVERWAGRADQGARDEMLASAELLSGALRPRAAAALGVVPEALEAGTPEVYEEILPPVPLARRVDPAPETVEELAEEVGALLAARTEDVAVFERVLDGLVRHTYRDHEALVEALRPVVAGRWWYPEDGPRASADNNFRARPYGVEVVLASLFDGVKPSTLHKALRKDGSQRSDCVHAKLERPWRARLYETAYRLRTEPLPFLLSTPTWASGLLEAGELVARLGEYRRLGAPVAEADFAQALRRVRHDVPADPDASVGTAAAATALGTPEGDRLAALLTAPAPAAPAAEIVGTESRLLVRTGGVPELRSRELPPFFRPLGAPVDPTERGQQCYHWGFPAYPHWLAILPGERETVAARLLAVVSAGAVDDIPLEVGYLPLLAESPGPVGDALLLSVAYGAGARRAEERVAAVDALLVLAASGQLDTDRLGELLGRLMAMGAVKPVRVVECVRTAAATGACGTVWGLLRAALPALLAGPAAGTAAARGVGDLLAVAAECVERAGGRGELPHLGELAARRGGSRLLTQARRLHTLLTEEAASAATT</sequence>
<dbReference type="STRING" id="1048205.AB852_34060"/>
<accession>A0A1Q4UYK8</accession>
<proteinExistence type="predicted"/>
<dbReference type="Pfam" id="PF25148">
    <property type="entry name" value="DUF7824"/>
    <property type="match status" value="1"/>
</dbReference>
<organism evidence="2 3">
    <name type="scientific">Streptomyces uncialis</name>
    <dbReference type="NCBI Taxonomy" id="1048205"/>
    <lineage>
        <taxon>Bacteria</taxon>
        <taxon>Bacillati</taxon>
        <taxon>Actinomycetota</taxon>
        <taxon>Actinomycetes</taxon>
        <taxon>Kitasatosporales</taxon>
        <taxon>Streptomycetaceae</taxon>
        <taxon>Streptomyces</taxon>
    </lineage>
</organism>
<name>A0A1Q4UYK8_9ACTN</name>
<reference evidence="2 3" key="1">
    <citation type="submission" date="2015-06" db="EMBL/GenBank/DDBJ databases">
        <title>Cloning and characterization of the uncialamcin biosynthetic gene cluster.</title>
        <authorList>
            <person name="Yan X."/>
            <person name="Huang T."/>
            <person name="Ge H."/>
            <person name="Shen B."/>
        </authorList>
    </citation>
    <scope>NUCLEOTIDE SEQUENCE [LARGE SCALE GENOMIC DNA]</scope>
    <source>
        <strain evidence="2 3">DCA2648</strain>
    </source>
</reference>
<evidence type="ECO:0000313" key="3">
    <source>
        <dbReference type="Proteomes" id="UP000186455"/>
    </source>
</evidence>
<evidence type="ECO:0000259" key="1">
    <source>
        <dbReference type="Pfam" id="PF25148"/>
    </source>
</evidence>
<comment type="caution">
    <text evidence="2">The sequence shown here is derived from an EMBL/GenBank/DDBJ whole genome shotgun (WGS) entry which is preliminary data.</text>
</comment>
<dbReference type="InterPro" id="IPR056726">
    <property type="entry name" value="DUF7824"/>
</dbReference>
<protein>
    <recommendedName>
        <fullName evidence="1">DUF7824 domain-containing protein</fullName>
    </recommendedName>
</protein>
<dbReference type="AlphaFoldDB" id="A0A1Q4UYK8"/>
<evidence type="ECO:0000313" key="2">
    <source>
        <dbReference type="EMBL" id="OKH90644.1"/>
    </source>
</evidence>
<keyword evidence="3" id="KW-1185">Reference proteome</keyword>
<dbReference type="EMBL" id="LFBV01000011">
    <property type="protein sequence ID" value="OKH90644.1"/>
    <property type="molecule type" value="Genomic_DNA"/>
</dbReference>
<gene>
    <name evidence="2" type="ORF">AB852_34060</name>
</gene>
<dbReference type="RefSeq" id="WP_073794767.1">
    <property type="nucleotide sequence ID" value="NZ_LFBV01000011.1"/>
</dbReference>
<dbReference type="Proteomes" id="UP000186455">
    <property type="component" value="Unassembled WGS sequence"/>
</dbReference>